<feature type="binding site" evidence="6">
    <location>
        <position position="76"/>
    </location>
    <ligand>
        <name>S-adenosyl-L-methionine</name>
        <dbReference type="ChEBI" id="CHEBI:59789"/>
    </ligand>
</feature>
<keyword evidence="2 6" id="KW-0489">Methyltransferase</keyword>
<dbReference type="GO" id="GO:0005737">
    <property type="term" value="C:cytoplasm"/>
    <property type="evidence" value="ECO:0007669"/>
    <property type="project" value="UniProtKB-SubCell"/>
</dbReference>
<evidence type="ECO:0000313" key="7">
    <source>
        <dbReference type="EMBL" id="SFA72398.1"/>
    </source>
</evidence>
<comment type="subcellular location">
    <subcellularLocation>
        <location evidence="6">Cytoplasm</location>
    </subcellularLocation>
</comment>
<evidence type="ECO:0000256" key="5">
    <source>
        <dbReference type="ARBA" id="ARBA00038303"/>
    </source>
</evidence>
<evidence type="ECO:0000256" key="6">
    <source>
        <dbReference type="HAMAP-Rule" id="MF_00658"/>
    </source>
</evidence>
<dbReference type="Proteomes" id="UP000198838">
    <property type="component" value="Unassembled WGS sequence"/>
</dbReference>
<sequence>MKINIIAVGKLKEKYIKDAVKEYYKRINAYSKINIIEVEDEKTIENPSKAEENKIKDTEGKRIKKHISPSAFLIVLAIEGDMLDSIELSDLIDKKMLSGKSEFTFVIGGSIGLSDEIIKMADFKLSFSKMTFPHQLMRVILLEQIYRAFKIIHHEPYHK</sequence>
<dbReference type="InterPro" id="IPR029028">
    <property type="entry name" value="Alpha/beta_knot_MTases"/>
</dbReference>
<keyword evidence="1 6" id="KW-0698">rRNA processing</keyword>
<evidence type="ECO:0000256" key="3">
    <source>
        <dbReference type="ARBA" id="ARBA00022679"/>
    </source>
</evidence>
<dbReference type="GO" id="GO:0070038">
    <property type="term" value="F:rRNA (pseudouridine-N3-)-methyltransferase activity"/>
    <property type="evidence" value="ECO:0007669"/>
    <property type="project" value="UniProtKB-UniRule"/>
</dbReference>
<keyword evidence="4 6" id="KW-0949">S-adenosyl-L-methionine</keyword>
<dbReference type="PIRSF" id="PIRSF004505">
    <property type="entry name" value="MT_bac"/>
    <property type="match status" value="1"/>
</dbReference>
<evidence type="ECO:0000256" key="1">
    <source>
        <dbReference type="ARBA" id="ARBA00022552"/>
    </source>
</evidence>
<dbReference type="HAMAP" id="MF_00658">
    <property type="entry name" value="23SrRNA_methyltr_H"/>
    <property type="match status" value="1"/>
</dbReference>
<keyword evidence="3 6" id="KW-0808">Transferase</keyword>
<feature type="binding site" evidence="6">
    <location>
        <begin position="127"/>
        <end position="132"/>
    </location>
    <ligand>
        <name>S-adenosyl-L-methionine</name>
        <dbReference type="ChEBI" id="CHEBI:59789"/>
    </ligand>
</feature>
<comment type="catalytic activity">
    <reaction evidence="6">
        <text>pseudouridine(1915) in 23S rRNA + S-adenosyl-L-methionine = N(3)-methylpseudouridine(1915) in 23S rRNA + S-adenosyl-L-homocysteine + H(+)</text>
        <dbReference type="Rhea" id="RHEA:42752"/>
        <dbReference type="Rhea" id="RHEA-COMP:10221"/>
        <dbReference type="Rhea" id="RHEA-COMP:10222"/>
        <dbReference type="ChEBI" id="CHEBI:15378"/>
        <dbReference type="ChEBI" id="CHEBI:57856"/>
        <dbReference type="ChEBI" id="CHEBI:59789"/>
        <dbReference type="ChEBI" id="CHEBI:65314"/>
        <dbReference type="ChEBI" id="CHEBI:74486"/>
        <dbReference type="EC" id="2.1.1.177"/>
    </reaction>
</comment>
<dbReference type="AlphaFoldDB" id="A0A1I0V7Z3"/>
<dbReference type="OrthoDB" id="9806643at2"/>
<evidence type="ECO:0000256" key="2">
    <source>
        <dbReference type="ARBA" id="ARBA00022603"/>
    </source>
</evidence>
<feature type="binding site" evidence="6">
    <location>
        <position position="108"/>
    </location>
    <ligand>
        <name>S-adenosyl-L-methionine</name>
        <dbReference type="ChEBI" id="CHEBI:59789"/>
    </ligand>
</feature>
<dbReference type="InterPro" id="IPR003742">
    <property type="entry name" value="RlmH-like"/>
</dbReference>
<dbReference type="PANTHER" id="PTHR33603">
    <property type="entry name" value="METHYLTRANSFERASE"/>
    <property type="match status" value="1"/>
</dbReference>
<reference evidence="7 8" key="1">
    <citation type="submission" date="2016-10" db="EMBL/GenBank/DDBJ databases">
        <authorList>
            <person name="de Groot N.N."/>
        </authorList>
    </citation>
    <scope>NUCLEOTIDE SEQUENCE [LARGE SCALE GENOMIC DNA]</scope>
    <source>
        <strain evidence="7 8">DSM 5522</strain>
    </source>
</reference>
<dbReference type="STRING" id="1120918.SAMN05216249_101209"/>
<name>A0A1I0V7Z3_9FIRM</name>
<dbReference type="EC" id="2.1.1.177" evidence="6"/>
<comment type="subunit">
    <text evidence="6">Homodimer.</text>
</comment>
<evidence type="ECO:0000256" key="4">
    <source>
        <dbReference type="ARBA" id="ARBA00022691"/>
    </source>
</evidence>
<dbReference type="InterPro" id="IPR029026">
    <property type="entry name" value="tRNA_m1G_MTases_N"/>
</dbReference>
<dbReference type="NCBIfam" id="NF000985">
    <property type="entry name" value="PRK00103.1-3"/>
    <property type="match status" value="1"/>
</dbReference>
<keyword evidence="8" id="KW-1185">Reference proteome</keyword>
<dbReference type="EMBL" id="FOJY01000001">
    <property type="protein sequence ID" value="SFA72398.1"/>
    <property type="molecule type" value="Genomic_DNA"/>
</dbReference>
<dbReference type="NCBIfam" id="TIGR00246">
    <property type="entry name" value="tRNA_RlmH_YbeA"/>
    <property type="match status" value="1"/>
</dbReference>
<comment type="function">
    <text evidence="6">Specifically methylates the pseudouridine at position 1915 (m3Psi1915) in 23S rRNA.</text>
</comment>
<dbReference type="Pfam" id="PF02590">
    <property type="entry name" value="SPOUT_MTase"/>
    <property type="match status" value="1"/>
</dbReference>
<dbReference type="PANTHER" id="PTHR33603:SF1">
    <property type="entry name" value="RIBOSOMAL RNA LARGE SUBUNIT METHYLTRANSFERASE H"/>
    <property type="match status" value="1"/>
</dbReference>
<organism evidence="7 8">
    <name type="scientific">Acetitomaculum ruminis DSM 5522</name>
    <dbReference type="NCBI Taxonomy" id="1120918"/>
    <lineage>
        <taxon>Bacteria</taxon>
        <taxon>Bacillati</taxon>
        <taxon>Bacillota</taxon>
        <taxon>Clostridia</taxon>
        <taxon>Lachnospirales</taxon>
        <taxon>Lachnospiraceae</taxon>
        <taxon>Acetitomaculum</taxon>
    </lineage>
</organism>
<gene>
    <name evidence="6" type="primary">rlmH</name>
    <name evidence="7" type="ORF">SAMN05216249_101209</name>
</gene>
<proteinExistence type="inferred from homology"/>
<keyword evidence="6" id="KW-0963">Cytoplasm</keyword>
<comment type="similarity">
    <text evidence="5 6">Belongs to the RNA methyltransferase RlmH family.</text>
</comment>
<evidence type="ECO:0000313" key="8">
    <source>
        <dbReference type="Proteomes" id="UP000198838"/>
    </source>
</evidence>
<accession>A0A1I0V7Z3</accession>
<dbReference type="CDD" id="cd18081">
    <property type="entry name" value="RlmH-like"/>
    <property type="match status" value="1"/>
</dbReference>
<dbReference type="RefSeq" id="WP_092869917.1">
    <property type="nucleotide sequence ID" value="NZ_FOJY01000001.1"/>
</dbReference>
<dbReference type="Gene3D" id="3.40.1280.10">
    <property type="match status" value="1"/>
</dbReference>
<protein>
    <recommendedName>
        <fullName evidence="6">Ribosomal RNA large subunit methyltransferase H</fullName>
        <ecNumber evidence="6">2.1.1.177</ecNumber>
    </recommendedName>
    <alternativeName>
        <fullName evidence="6">23S rRNA (pseudouridine1915-N3)-methyltransferase</fullName>
    </alternativeName>
    <alternativeName>
        <fullName evidence="6">23S rRNA m3Psi1915 methyltransferase</fullName>
    </alternativeName>
    <alternativeName>
        <fullName evidence="6">rRNA (pseudouridine-N3-)-methyltransferase RlmH</fullName>
    </alternativeName>
</protein>
<dbReference type="SUPFAM" id="SSF75217">
    <property type="entry name" value="alpha/beta knot"/>
    <property type="match status" value="1"/>
</dbReference>